<dbReference type="InterPro" id="IPR021131">
    <property type="entry name" value="Ribosomal_uL15/eL18"/>
</dbReference>
<dbReference type="HAMAP" id="MF_01341">
    <property type="entry name" value="Ribosomal_uL15"/>
    <property type="match status" value="1"/>
</dbReference>
<organism evidence="8 9">
    <name type="scientific">Branchiostoma floridae</name>
    <name type="common">Florida lancelet</name>
    <name type="synonym">Amphioxus</name>
    <dbReference type="NCBI Taxonomy" id="7739"/>
    <lineage>
        <taxon>Eukaryota</taxon>
        <taxon>Metazoa</taxon>
        <taxon>Chordata</taxon>
        <taxon>Cephalochordata</taxon>
        <taxon>Leptocardii</taxon>
        <taxon>Amphioxiformes</taxon>
        <taxon>Branchiostomatidae</taxon>
        <taxon>Branchiostoma</taxon>
    </lineage>
</organism>
<dbReference type="RefSeq" id="XP_035659155.1">
    <property type="nucleotide sequence ID" value="XM_035803262.1"/>
</dbReference>
<feature type="compositionally biased region" description="Basic residues" evidence="6">
    <location>
        <begin position="44"/>
        <end position="56"/>
    </location>
</feature>
<dbReference type="GeneID" id="118404228"/>
<dbReference type="GO" id="GO:0006412">
    <property type="term" value="P:translation"/>
    <property type="evidence" value="ECO:0007669"/>
    <property type="project" value="InterPro"/>
</dbReference>
<dbReference type="PANTHER" id="PTHR12934:SF11">
    <property type="entry name" value="LARGE RIBOSOMAL SUBUNIT PROTEIN UL15M"/>
    <property type="match status" value="1"/>
</dbReference>
<feature type="domain" description="Large ribosomal subunit protein uL15/eL18" evidence="7">
    <location>
        <begin position="95"/>
        <end position="175"/>
    </location>
</feature>
<evidence type="ECO:0000313" key="8">
    <source>
        <dbReference type="Proteomes" id="UP000001554"/>
    </source>
</evidence>
<gene>
    <name evidence="9" type="primary">LOC118404228</name>
</gene>
<dbReference type="InterPro" id="IPR005749">
    <property type="entry name" value="Ribosomal_uL15_bac-type"/>
</dbReference>
<dbReference type="GO" id="GO:0003735">
    <property type="term" value="F:structural constituent of ribosome"/>
    <property type="evidence" value="ECO:0000318"/>
    <property type="project" value="GO_Central"/>
</dbReference>
<name>A0A9J7HGD3_BRAFL</name>
<dbReference type="SUPFAM" id="SSF52080">
    <property type="entry name" value="Ribosomal proteins L15p and L18e"/>
    <property type="match status" value="1"/>
</dbReference>
<evidence type="ECO:0000256" key="4">
    <source>
        <dbReference type="ARBA" id="ARBA00035299"/>
    </source>
</evidence>
<feature type="region of interest" description="Disordered" evidence="6">
    <location>
        <begin position="34"/>
        <end position="67"/>
    </location>
</feature>
<keyword evidence="2" id="KW-0689">Ribosomal protein</keyword>
<dbReference type="OMA" id="EPGWLVN"/>
<accession>A0A9J7HGD3</accession>
<dbReference type="PANTHER" id="PTHR12934">
    <property type="entry name" value="50S RIBOSOMAL PROTEIN L15"/>
    <property type="match status" value="1"/>
</dbReference>
<comment type="similarity">
    <text evidence="1">Belongs to the universal ribosomal protein uL15 family.</text>
</comment>
<keyword evidence="3" id="KW-0687">Ribonucleoprotein</keyword>
<protein>
    <recommendedName>
        <fullName evidence="4">Large ribosomal subunit protein uL15m</fullName>
    </recommendedName>
    <alternativeName>
        <fullName evidence="5">39S ribosomal protein L15, mitochondrial</fullName>
    </alternativeName>
</protein>
<evidence type="ECO:0000256" key="3">
    <source>
        <dbReference type="ARBA" id="ARBA00023274"/>
    </source>
</evidence>
<reference evidence="9" key="2">
    <citation type="submission" date="2025-08" db="UniProtKB">
        <authorList>
            <consortium name="RefSeq"/>
        </authorList>
    </citation>
    <scope>IDENTIFICATION</scope>
    <source>
        <strain evidence="9">S238N-H82</strain>
        <tissue evidence="9">Testes</tissue>
    </source>
</reference>
<sequence>MASAGKGTRGALNLLKNLPRVGLNNIKPLPGSFFKAPRRMGGGKSKRKCGRGHKGQGQRGTRPRLGFEGGNTPFYLRIPKYGYYENHSRRRQYPPLSLYRLQYLIDMGRIDTTQPIDLASLTIGRALNINPKRQHYGINLVEEGADIFQAKINIEVQYASELAIATVERNGGTITMSYYDPMSLHILVDPIGFFAKGTPIPKRALPPEDLVEYYTSAESRGYLADPKEIQKARLALAEKYGYKLPDLSLEERFEMLSIRKDPRQVLFGLGAGWLVDLNRKTVLKPTDPELLEFYKS</sequence>
<dbReference type="OrthoDB" id="361383at2759"/>
<reference evidence="8" key="1">
    <citation type="journal article" date="2020" name="Nat. Ecol. Evol.">
        <title>Deeply conserved synteny resolves early events in vertebrate evolution.</title>
        <authorList>
            <person name="Simakov O."/>
            <person name="Marletaz F."/>
            <person name="Yue J.X."/>
            <person name="O'Connell B."/>
            <person name="Jenkins J."/>
            <person name="Brandt A."/>
            <person name="Calef R."/>
            <person name="Tung C.H."/>
            <person name="Huang T.K."/>
            <person name="Schmutz J."/>
            <person name="Satoh N."/>
            <person name="Yu J.K."/>
            <person name="Putnam N.H."/>
            <person name="Green R.E."/>
            <person name="Rokhsar D.S."/>
        </authorList>
    </citation>
    <scope>NUCLEOTIDE SEQUENCE [LARGE SCALE GENOMIC DNA]</scope>
    <source>
        <strain evidence="8">S238N-H82</strain>
    </source>
</reference>
<dbReference type="Pfam" id="PF00828">
    <property type="entry name" value="Ribosomal_L27A"/>
    <property type="match status" value="1"/>
</dbReference>
<dbReference type="InterPro" id="IPR036227">
    <property type="entry name" value="Ribosomal_uL15/eL18_sf"/>
</dbReference>
<evidence type="ECO:0000259" key="7">
    <source>
        <dbReference type="Pfam" id="PF00828"/>
    </source>
</evidence>
<dbReference type="GO" id="GO:0005762">
    <property type="term" value="C:mitochondrial large ribosomal subunit"/>
    <property type="evidence" value="ECO:0000318"/>
    <property type="project" value="GO_Central"/>
</dbReference>
<dbReference type="Proteomes" id="UP000001554">
    <property type="component" value="Chromosome 17"/>
</dbReference>
<evidence type="ECO:0000256" key="2">
    <source>
        <dbReference type="ARBA" id="ARBA00022980"/>
    </source>
</evidence>
<evidence type="ECO:0000256" key="1">
    <source>
        <dbReference type="ARBA" id="ARBA00007320"/>
    </source>
</evidence>
<dbReference type="KEGG" id="bfo:118404228"/>
<dbReference type="InterPro" id="IPR030878">
    <property type="entry name" value="Ribosomal_uL15"/>
</dbReference>
<dbReference type="AlphaFoldDB" id="A0A9J7HGD3"/>
<evidence type="ECO:0000256" key="5">
    <source>
        <dbReference type="ARBA" id="ARBA00035423"/>
    </source>
</evidence>
<evidence type="ECO:0000256" key="6">
    <source>
        <dbReference type="SAM" id="MobiDB-lite"/>
    </source>
</evidence>
<proteinExistence type="inferred from homology"/>
<keyword evidence="8" id="KW-1185">Reference proteome</keyword>
<evidence type="ECO:0000313" key="9">
    <source>
        <dbReference type="RefSeq" id="XP_035659155.1"/>
    </source>
</evidence>